<feature type="signal peptide" evidence="1">
    <location>
        <begin position="1"/>
        <end position="20"/>
    </location>
</feature>
<evidence type="ECO:0000313" key="3">
    <source>
        <dbReference type="Proteomes" id="UP000297975"/>
    </source>
</evidence>
<reference evidence="2 3" key="1">
    <citation type="submission" date="2019-03" db="EMBL/GenBank/DDBJ databases">
        <authorList>
            <person name="He R.-H."/>
        </authorList>
    </citation>
    <scope>NUCLEOTIDE SEQUENCE [LARGE SCALE GENOMIC DNA]</scope>
    <source>
        <strain evidence="3">SH 714</strain>
    </source>
</reference>
<name>A0A4Y8IL44_9BACI</name>
<gene>
    <name evidence="2" type="ORF">E3U55_06840</name>
</gene>
<keyword evidence="1" id="KW-0732">Signal</keyword>
<accession>A0A4Y8IL44</accession>
<dbReference type="AlphaFoldDB" id="A0A4Y8IL44"/>
<dbReference type="PROSITE" id="PS51257">
    <property type="entry name" value="PROKAR_LIPOPROTEIN"/>
    <property type="match status" value="1"/>
</dbReference>
<keyword evidence="3" id="KW-1185">Reference proteome</keyword>
<evidence type="ECO:0008006" key="4">
    <source>
        <dbReference type="Google" id="ProtNLM"/>
    </source>
</evidence>
<dbReference type="RefSeq" id="WP_134339685.1">
    <property type="nucleotide sequence ID" value="NZ_SOPW01000006.1"/>
</dbReference>
<dbReference type="EMBL" id="SOPW01000006">
    <property type="protein sequence ID" value="TFB22011.1"/>
    <property type="molecule type" value="Genomic_DNA"/>
</dbReference>
<organism evidence="2 3">
    <name type="scientific">Filobacillus milosensis</name>
    <dbReference type="NCBI Taxonomy" id="94137"/>
    <lineage>
        <taxon>Bacteria</taxon>
        <taxon>Bacillati</taxon>
        <taxon>Bacillota</taxon>
        <taxon>Bacilli</taxon>
        <taxon>Bacillales</taxon>
        <taxon>Bacillaceae</taxon>
        <taxon>Filobacillus</taxon>
    </lineage>
</organism>
<protein>
    <recommendedName>
        <fullName evidence="4">Lipoprotein</fullName>
    </recommendedName>
</protein>
<evidence type="ECO:0000313" key="2">
    <source>
        <dbReference type="EMBL" id="TFB22011.1"/>
    </source>
</evidence>
<evidence type="ECO:0000256" key="1">
    <source>
        <dbReference type="SAM" id="SignalP"/>
    </source>
</evidence>
<dbReference type="Proteomes" id="UP000297975">
    <property type="component" value="Unassembled WGS sequence"/>
</dbReference>
<feature type="chain" id="PRO_5039633826" description="Lipoprotein" evidence="1">
    <location>
        <begin position="21"/>
        <end position="131"/>
    </location>
</feature>
<dbReference type="OrthoDB" id="1911879at2"/>
<comment type="caution">
    <text evidence="2">The sequence shown here is derived from an EMBL/GenBank/DDBJ whole genome shotgun (WGS) entry which is preliminary data.</text>
</comment>
<sequence>MKKWVLIFCVLMLSIVGCGKQDVAESYINTTFIVKERIEDTFDYKVINEIENKNSAQKIINIFKNVKWETNTERRMATEPDYRMNNYAIWITPNGDRLEIINKDNSNYVRLTLEKSAELFKVMTRNELKSR</sequence>
<proteinExistence type="predicted"/>